<accession>A0A6P6V118</accession>
<feature type="transmembrane region" description="Helical" evidence="2">
    <location>
        <begin position="164"/>
        <end position="182"/>
    </location>
</feature>
<proteinExistence type="predicted"/>
<evidence type="ECO:0000256" key="2">
    <source>
        <dbReference type="SAM" id="Phobius"/>
    </source>
</evidence>
<reference evidence="4 5" key="2">
    <citation type="submission" date="2025-04" db="UniProtKB">
        <authorList>
            <consortium name="RefSeq"/>
        </authorList>
    </citation>
    <scope>IDENTIFICATION</scope>
    <source>
        <tissue evidence="4 5">Leaves</tissue>
    </source>
</reference>
<feature type="region of interest" description="Disordered" evidence="1">
    <location>
        <begin position="35"/>
        <end position="70"/>
    </location>
</feature>
<dbReference type="RefSeq" id="XP_027096389.1">
    <property type="nucleotide sequence ID" value="XM_027240588.1"/>
</dbReference>
<evidence type="ECO:0000313" key="5">
    <source>
        <dbReference type="RefSeq" id="XP_027096390.1"/>
    </source>
</evidence>
<dbReference type="RefSeq" id="XP_027096390.1">
    <property type="nucleotide sequence ID" value="XM_027240589.1"/>
</dbReference>
<dbReference type="GeneID" id="113716308"/>
<feature type="transmembrane region" description="Helical" evidence="2">
    <location>
        <begin position="105"/>
        <end position="127"/>
    </location>
</feature>
<evidence type="ECO:0000256" key="1">
    <source>
        <dbReference type="SAM" id="MobiDB-lite"/>
    </source>
</evidence>
<dbReference type="Proteomes" id="UP001652660">
    <property type="component" value="Chromosome 11c"/>
</dbReference>
<name>A0A6P6V118_COFAR</name>
<feature type="transmembrane region" description="Helical" evidence="2">
    <location>
        <begin position="78"/>
        <end position="99"/>
    </location>
</feature>
<keyword evidence="2" id="KW-0472">Membrane</keyword>
<keyword evidence="2" id="KW-0812">Transmembrane</keyword>
<evidence type="ECO:0000313" key="3">
    <source>
        <dbReference type="Proteomes" id="UP001652660"/>
    </source>
</evidence>
<sequence length="199" mass="22067">MTLIREHLDGNTTFGRSSMIKLPKRLIPDRPVQLELPTTQPEPSAGFDIEGQQHLPADDRQPDDGDDLDDNNMTNLQWLPAVIGPCFTTISIGIALQYFQTLAPVPATFPLSCMAILLMFCAYWASIILQRHHPEASSFMGQVSIFFAVIPVVLVFPVDYRSKLIFIALFIFGGLVIKVLPLKTCHRSAGLLPTCGRDT</sequence>
<keyword evidence="3" id="KW-1185">Reference proteome</keyword>
<evidence type="ECO:0000313" key="4">
    <source>
        <dbReference type="RefSeq" id="XP_027096389.1"/>
    </source>
</evidence>
<feature type="transmembrane region" description="Helical" evidence="2">
    <location>
        <begin position="139"/>
        <end position="158"/>
    </location>
</feature>
<reference evidence="3" key="1">
    <citation type="journal article" date="2025" name="Foods">
        <title>Unveiling the Microbial Signatures of Arabica Coffee Cherries: Insights into Ripeness Specific Diversity, Functional Traits, and Implications for Quality and Safety.</title>
        <authorList>
            <consortium name="RefSeq"/>
            <person name="Tenea G.N."/>
            <person name="Cifuentes V."/>
            <person name="Reyes P."/>
            <person name="Cevallos-Vallejos M."/>
        </authorList>
    </citation>
    <scope>NUCLEOTIDE SEQUENCE [LARGE SCALE GENOMIC DNA]</scope>
</reference>
<keyword evidence="2" id="KW-1133">Transmembrane helix</keyword>
<organism evidence="3 5">
    <name type="scientific">Coffea arabica</name>
    <name type="common">Arabian coffee</name>
    <dbReference type="NCBI Taxonomy" id="13443"/>
    <lineage>
        <taxon>Eukaryota</taxon>
        <taxon>Viridiplantae</taxon>
        <taxon>Streptophyta</taxon>
        <taxon>Embryophyta</taxon>
        <taxon>Tracheophyta</taxon>
        <taxon>Spermatophyta</taxon>
        <taxon>Magnoliopsida</taxon>
        <taxon>eudicotyledons</taxon>
        <taxon>Gunneridae</taxon>
        <taxon>Pentapetalae</taxon>
        <taxon>asterids</taxon>
        <taxon>lamiids</taxon>
        <taxon>Gentianales</taxon>
        <taxon>Rubiaceae</taxon>
        <taxon>Ixoroideae</taxon>
        <taxon>Gardenieae complex</taxon>
        <taxon>Bertiereae - Coffeeae clade</taxon>
        <taxon>Coffeeae</taxon>
        <taxon>Coffea</taxon>
    </lineage>
</organism>
<protein>
    <submittedName>
        <fullName evidence="4 5">Uncharacterized protein LOC113716308</fullName>
    </submittedName>
</protein>
<gene>
    <name evidence="4 5" type="primary">LOC113716308</name>
</gene>
<dbReference type="AlphaFoldDB" id="A0A6P6V118"/>